<comment type="caution">
    <text evidence="1">The sequence shown here is derived from an EMBL/GenBank/DDBJ whole genome shotgun (WGS) entry which is preliminary data.</text>
</comment>
<evidence type="ECO:0000313" key="1">
    <source>
        <dbReference type="EMBL" id="KYH30954.1"/>
    </source>
</evidence>
<sequence length="77" mass="8810">MKRFISRFLVLVGRVSASSKRGWAFSKGGLGAFPRVKFKREWTRRVYLYLIVKTGTKAELMWRKSGEIAGDRGLSIT</sequence>
<accession>A0A151ATG1</accession>
<dbReference type="PATRIC" id="fig|1122241.3.peg.2911"/>
<organism evidence="1 2">
    <name type="scientific">Moorella mulderi DSM 14980</name>
    <dbReference type="NCBI Taxonomy" id="1122241"/>
    <lineage>
        <taxon>Bacteria</taxon>
        <taxon>Bacillati</taxon>
        <taxon>Bacillota</taxon>
        <taxon>Clostridia</taxon>
        <taxon>Neomoorellales</taxon>
        <taxon>Neomoorellaceae</taxon>
        <taxon>Neomoorella</taxon>
    </lineage>
</organism>
<keyword evidence="2" id="KW-1185">Reference proteome</keyword>
<gene>
    <name evidence="1" type="ORF">MOMUL_27380</name>
</gene>
<dbReference type="Proteomes" id="UP000075670">
    <property type="component" value="Unassembled WGS sequence"/>
</dbReference>
<reference evidence="1 2" key="1">
    <citation type="submission" date="2016-02" db="EMBL/GenBank/DDBJ databases">
        <title>Genome sequence of Moorella mulderi DSM 14980.</title>
        <authorList>
            <person name="Poehlein A."/>
            <person name="Daniel R."/>
        </authorList>
    </citation>
    <scope>NUCLEOTIDE SEQUENCE [LARGE SCALE GENOMIC DNA]</scope>
    <source>
        <strain evidence="1 2">DSM 14980</strain>
    </source>
</reference>
<dbReference type="EMBL" id="LTBC01000017">
    <property type="protein sequence ID" value="KYH30954.1"/>
    <property type="molecule type" value="Genomic_DNA"/>
</dbReference>
<proteinExistence type="predicted"/>
<dbReference type="AlphaFoldDB" id="A0A151ATG1"/>
<name>A0A151ATG1_9FIRM</name>
<evidence type="ECO:0000313" key="2">
    <source>
        <dbReference type="Proteomes" id="UP000075670"/>
    </source>
</evidence>
<protein>
    <submittedName>
        <fullName evidence="1">Uncharacterized protein</fullName>
    </submittedName>
</protein>